<accession>A0A1F7YGY1</accession>
<dbReference type="EMBL" id="MGGI01000012">
    <property type="protein sequence ID" value="OGM26604.1"/>
    <property type="molecule type" value="Genomic_DNA"/>
</dbReference>
<reference evidence="1 2" key="1">
    <citation type="journal article" date="2016" name="Nat. Commun.">
        <title>Thousands of microbial genomes shed light on interconnected biogeochemical processes in an aquifer system.</title>
        <authorList>
            <person name="Anantharaman K."/>
            <person name="Brown C.T."/>
            <person name="Hug L.A."/>
            <person name="Sharon I."/>
            <person name="Castelle C.J."/>
            <person name="Probst A.J."/>
            <person name="Thomas B.C."/>
            <person name="Singh A."/>
            <person name="Wilkins M.J."/>
            <person name="Karaoz U."/>
            <person name="Brodie E.L."/>
            <person name="Williams K.H."/>
            <person name="Hubbard S.S."/>
            <person name="Banfield J.F."/>
        </authorList>
    </citation>
    <scope>NUCLEOTIDE SEQUENCE [LARGE SCALE GENOMIC DNA]</scope>
</reference>
<sequence>MIDQAIISDIVSFISRWGGGYSDWYAGIASSPRERLFNDYNVNEQTEGWIYRDALNSNSARATEDHLVNTLGMDGNTEGGDNTTRFIYAYRKSAHTIE</sequence>
<name>A0A1F7YGY1_9BACT</name>
<evidence type="ECO:0000313" key="1">
    <source>
        <dbReference type="EMBL" id="OGM26604.1"/>
    </source>
</evidence>
<dbReference type="AlphaFoldDB" id="A0A1F7YGY1"/>
<gene>
    <name evidence="1" type="ORF">A2627_01110</name>
</gene>
<comment type="caution">
    <text evidence="1">The sequence shown here is derived from an EMBL/GenBank/DDBJ whole genome shotgun (WGS) entry which is preliminary data.</text>
</comment>
<proteinExistence type="predicted"/>
<evidence type="ECO:0000313" key="2">
    <source>
        <dbReference type="Proteomes" id="UP000178851"/>
    </source>
</evidence>
<organism evidence="1 2">
    <name type="scientific">Candidatus Woesebacteria bacterium RIFCSPHIGHO2_01_FULL_39_28</name>
    <dbReference type="NCBI Taxonomy" id="1802496"/>
    <lineage>
        <taxon>Bacteria</taxon>
        <taxon>Candidatus Woeseibacteriota</taxon>
    </lineage>
</organism>
<dbReference type="Proteomes" id="UP000178851">
    <property type="component" value="Unassembled WGS sequence"/>
</dbReference>
<protein>
    <submittedName>
        <fullName evidence="1">Uncharacterized protein</fullName>
    </submittedName>
</protein>